<proteinExistence type="inferred from homology"/>
<dbReference type="PANTHER" id="PTHR31595">
    <property type="entry name" value="LONG-CHAIN-ALCOHOL O-FATTY-ACYLTRANSFERASE 3-RELATED"/>
    <property type="match status" value="1"/>
</dbReference>
<feature type="domain" description="Wax synthase" evidence="10">
    <location>
        <begin position="195"/>
        <end position="282"/>
    </location>
</feature>
<evidence type="ECO:0000313" key="12">
    <source>
        <dbReference type="Proteomes" id="UP001634007"/>
    </source>
</evidence>
<evidence type="ECO:0000256" key="2">
    <source>
        <dbReference type="ARBA" id="ARBA00007282"/>
    </source>
</evidence>
<dbReference type="GO" id="GO:0016746">
    <property type="term" value="F:acyltransferase activity"/>
    <property type="evidence" value="ECO:0007669"/>
    <property type="project" value="UniProtKB-KW"/>
</dbReference>
<feature type="transmembrane region" description="Helical" evidence="9">
    <location>
        <begin position="43"/>
        <end position="67"/>
    </location>
</feature>
<dbReference type="GO" id="GO:0016020">
    <property type="term" value="C:membrane"/>
    <property type="evidence" value="ECO:0007669"/>
    <property type="project" value="UniProtKB-SubCell"/>
</dbReference>
<keyword evidence="8" id="KW-0012">Acyltransferase</keyword>
<gene>
    <name evidence="11" type="ORF">ACJRO7_022049</name>
</gene>
<evidence type="ECO:0000256" key="6">
    <source>
        <dbReference type="ARBA" id="ARBA00023098"/>
    </source>
</evidence>
<feature type="transmembrane region" description="Helical" evidence="9">
    <location>
        <begin position="146"/>
        <end position="168"/>
    </location>
</feature>
<feature type="transmembrane region" description="Helical" evidence="9">
    <location>
        <begin position="6"/>
        <end position="22"/>
    </location>
</feature>
<protein>
    <recommendedName>
        <fullName evidence="10">Wax synthase domain-containing protein</fullName>
    </recommendedName>
</protein>
<dbReference type="InterPro" id="IPR044851">
    <property type="entry name" value="Wax_synthase"/>
</dbReference>
<dbReference type="PANTHER" id="PTHR31595:SF72">
    <property type="entry name" value="ACYL-COA--STEROL O-ACYLTRANSFERASE 1-LIKE"/>
    <property type="match status" value="1"/>
</dbReference>
<evidence type="ECO:0000256" key="4">
    <source>
        <dbReference type="ARBA" id="ARBA00022692"/>
    </source>
</evidence>
<keyword evidence="4 9" id="KW-0812">Transmembrane</keyword>
<feature type="transmembrane region" description="Helical" evidence="9">
    <location>
        <begin position="73"/>
        <end position="96"/>
    </location>
</feature>
<comment type="similarity">
    <text evidence="2">Belongs to the wax synthase family.</text>
</comment>
<evidence type="ECO:0000256" key="9">
    <source>
        <dbReference type="SAM" id="Phobius"/>
    </source>
</evidence>
<name>A0ABD3KM52_EUCGL</name>
<keyword evidence="3" id="KW-0808">Transferase</keyword>
<keyword evidence="5 9" id="KW-1133">Transmembrane helix</keyword>
<comment type="caution">
    <text evidence="11">The sequence shown here is derived from an EMBL/GenBank/DDBJ whole genome shotgun (WGS) entry which is preliminary data.</text>
</comment>
<evidence type="ECO:0000313" key="11">
    <source>
        <dbReference type="EMBL" id="KAL3740860.1"/>
    </source>
</evidence>
<evidence type="ECO:0000256" key="3">
    <source>
        <dbReference type="ARBA" id="ARBA00022679"/>
    </source>
</evidence>
<keyword evidence="12" id="KW-1185">Reference proteome</keyword>
<sequence>METELHDFAYVWISIVAAPIYYRYYKPQKQHPKISIKNSYCYIFVLVPVGPKRLLFFLPMILLFLLLPLHLTLTLAGLTSFFVAWLSIFKLLLLAYRKGPLVPLRTSSPLSFPLFVTIVSLSIKISPSVESAATKNGGGGGALKSLANYVAKCLLLVMMLAYSVHLYIVLEVAMAVVNASASRLIGVRLIGVAVKPSFNEPYLDTSLQDMWGRWWNLILTSILRPSMYDPVQSALVRLVERRWAALPTVLVTFAALALMHEPMLYHLRRKEPTQVIARFFLLQGNALHGMRWWQLPVEVLGLLMLLPLPLRCDAVAKAGRETIAVIEFVKGFWSILRFLSHTLARHTHRFHRSHHFAIKLMAVLELLQIFHTY</sequence>
<reference evidence="11 12" key="1">
    <citation type="submission" date="2024-11" db="EMBL/GenBank/DDBJ databases">
        <title>Chromosome-level genome assembly of Eucalyptus globulus Labill. provides insights into its genome evolution.</title>
        <authorList>
            <person name="Li X."/>
        </authorList>
    </citation>
    <scope>NUCLEOTIDE SEQUENCE [LARGE SCALE GENOMIC DNA]</scope>
    <source>
        <strain evidence="11">CL2024</strain>
        <tissue evidence="11">Fresh tender leaves</tissue>
    </source>
</reference>
<dbReference type="EMBL" id="JBJKBG010000005">
    <property type="protein sequence ID" value="KAL3740860.1"/>
    <property type="molecule type" value="Genomic_DNA"/>
</dbReference>
<organism evidence="11 12">
    <name type="scientific">Eucalyptus globulus</name>
    <name type="common">Tasmanian blue gum</name>
    <dbReference type="NCBI Taxonomy" id="34317"/>
    <lineage>
        <taxon>Eukaryota</taxon>
        <taxon>Viridiplantae</taxon>
        <taxon>Streptophyta</taxon>
        <taxon>Embryophyta</taxon>
        <taxon>Tracheophyta</taxon>
        <taxon>Spermatophyta</taxon>
        <taxon>Magnoliopsida</taxon>
        <taxon>eudicotyledons</taxon>
        <taxon>Gunneridae</taxon>
        <taxon>Pentapetalae</taxon>
        <taxon>rosids</taxon>
        <taxon>malvids</taxon>
        <taxon>Myrtales</taxon>
        <taxon>Myrtaceae</taxon>
        <taxon>Myrtoideae</taxon>
        <taxon>Eucalypteae</taxon>
        <taxon>Eucalyptus</taxon>
    </lineage>
</organism>
<dbReference type="InterPro" id="IPR032805">
    <property type="entry name" value="Wax_synthase_dom"/>
</dbReference>
<evidence type="ECO:0000256" key="7">
    <source>
        <dbReference type="ARBA" id="ARBA00023136"/>
    </source>
</evidence>
<keyword evidence="6" id="KW-0443">Lipid metabolism</keyword>
<keyword evidence="7 9" id="KW-0472">Membrane</keyword>
<evidence type="ECO:0000256" key="8">
    <source>
        <dbReference type="ARBA" id="ARBA00023315"/>
    </source>
</evidence>
<evidence type="ECO:0000256" key="1">
    <source>
        <dbReference type="ARBA" id="ARBA00004141"/>
    </source>
</evidence>
<accession>A0ABD3KM52</accession>
<dbReference type="Pfam" id="PF13813">
    <property type="entry name" value="MBOAT_2"/>
    <property type="match status" value="1"/>
</dbReference>
<dbReference type="AlphaFoldDB" id="A0ABD3KM52"/>
<dbReference type="GO" id="GO:0006629">
    <property type="term" value="P:lipid metabolic process"/>
    <property type="evidence" value="ECO:0007669"/>
    <property type="project" value="UniProtKB-KW"/>
</dbReference>
<dbReference type="Proteomes" id="UP001634007">
    <property type="component" value="Unassembled WGS sequence"/>
</dbReference>
<evidence type="ECO:0000256" key="5">
    <source>
        <dbReference type="ARBA" id="ARBA00022989"/>
    </source>
</evidence>
<comment type="subcellular location">
    <subcellularLocation>
        <location evidence="1">Membrane</location>
        <topology evidence="1">Multi-pass membrane protein</topology>
    </subcellularLocation>
</comment>
<evidence type="ECO:0000259" key="10">
    <source>
        <dbReference type="Pfam" id="PF13813"/>
    </source>
</evidence>